<feature type="domain" description="DUF6534" evidence="2">
    <location>
        <begin position="175"/>
        <end position="260"/>
    </location>
</feature>
<dbReference type="RefSeq" id="XP_007394622.1">
    <property type="nucleotide sequence ID" value="XM_007394560.1"/>
</dbReference>
<feature type="transmembrane region" description="Helical" evidence="1">
    <location>
        <begin position="93"/>
        <end position="117"/>
    </location>
</feature>
<evidence type="ECO:0000313" key="3">
    <source>
        <dbReference type="EMBL" id="EKM56787.1"/>
    </source>
</evidence>
<dbReference type="InParanoid" id="K5X1Z7"/>
<feature type="transmembrane region" description="Helical" evidence="1">
    <location>
        <begin position="129"/>
        <end position="152"/>
    </location>
</feature>
<dbReference type="AlphaFoldDB" id="K5X1Z7"/>
<evidence type="ECO:0000313" key="4">
    <source>
        <dbReference type="Proteomes" id="UP000008370"/>
    </source>
</evidence>
<protein>
    <recommendedName>
        <fullName evidence="2">DUF6534 domain-containing protein</fullName>
    </recommendedName>
</protein>
<keyword evidence="4" id="KW-1185">Reference proteome</keyword>
<dbReference type="PANTHER" id="PTHR40465:SF1">
    <property type="entry name" value="DUF6534 DOMAIN-CONTAINING PROTEIN"/>
    <property type="match status" value="1"/>
</dbReference>
<dbReference type="HOGENOM" id="CLU_046025_5_4_1"/>
<gene>
    <name evidence="3" type="ORF">PHACADRAFT_254109</name>
</gene>
<evidence type="ECO:0000256" key="1">
    <source>
        <dbReference type="SAM" id="Phobius"/>
    </source>
</evidence>
<feature type="transmembrane region" description="Helical" evidence="1">
    <location>
        <begin position="172"/>
        <end position="192"/>
    </location>
</feature>
<dbReference type="Proteomes" id="UP000008370">
    <property type="component" value="Unassembled WGS sequence"/>
</dbReference>
<keyword evidence="1" id="KW-0812">Transmembrane</keyword>
<dbReference type="EMBL" id="JH930471">
    <property type="protein sequence ID" value="EKM56787.1"/>
    <property type="molecule type" value="Genomic_DNA"/>
</dbReference>
<reference evidence="3 4" key="1">
    <citation type="journal article" date="2012" name="BMC Genomics">
        <title>Comparative genomics of the white-rot fungi, Phanerochaete carnosa and P. chrysosporium, to elucidate the genetic basis of the distinct wood types they colonize.</title>
        <authorList>
            <person name="Suzuki H."/>
            <person name="MacDonald J."/>
            <person name="Syed K."/>
            <person name="Salamov A."/>
            <person name="Hori C."/>
            <person name="Aerts A."/>
            <person name="Henrissat B."/>
            <person name="Wiebenga A."/>
            <person name="vanKuyk P.A."/>
            <person name="Barry K."/>
            <person name="Lindquist E."/>
            <person name="LaButti K."/>
            <person name="Lapidus A."/>
            <person name="Lucas S."/>
            <person name="Coutinho P."/>
            <person name="Gong Y."/>
            <person name="Samejima M."/>
            <person name="Mahadevan R."/>
            <person name="Abou-Zaid M."/>
            <person name="de Vries R.P."/>
            <person name="Igarashi K."/>
            <person name="Yadav J.S."/>
            <person name="Grigoriev I.V."/>
            <person name="Master E.R."/>
        </authorList>
    </citation>
    <scope>NUCLEOTIDE SEQUENCE [LARGE SCALE GENOMIC DNA]</scope>
    <source>
        <strain evidence="3 4">HHB-10118-sp</strain>
    </source>
</reference>
<feature type="transmembrane region" description="Helical" evidence="1">
    <location>
        <begin position="204"/>
        <end position="231"/>
    </location>
</feature>
<organism evidence="3 4">
    <name type="scientific">Phanerochaete carnosa (strain HHB-10118-sp)</name>
    <name type="common">White-rot fungus</name>
    <name type="synonym">Peniophora carnosa</name>
    <dbReference type="NCBI Taxonomy" id="650164"/>
    <lineage>
        <taxon>Eukaryota</taxon>
        <taxon>Fungi</taxon>
        <taxon>Dikarya</taxon>
        <taxon>Basidiomycota</taxon>
        <taxon>Agaricomycotina</taxon>
        <taxon>Agaricomycetes</taxon>
        <taxon>Polyporales</taxon>
        <taxon>Phanerochaetaceae</taxon>
        <taxon>Phanerochaete</taxon>
    </lineage>
</organism>
<evidence type="ECO:0000259" key="2">
    <source>
        <dbReference type="Pfam" id="PF20152"/>
    </source>
</evidence>
<sequence>MSASVPPANESYVPSSTLGAATIGGFVTSIVYGITLLQSFIFFQTGASRHNRYTKATVILLCALNTLHMALIIHPLYWYTILNFTNPPAIVDMVWSIAAGIVLTAINDLIVRCWFIYRIWILSCKSPYYASPLILCVLALFSITLSTSAKAFQSKTLTKFAEIQWLLELDLSMLFIIDGLVAAVLCFLLAQYRKQKLSWETDSYINILIMYTIHTGLLTSMVSLACLITYVTMQDNYVFIAIFFPLGNLYANSLLASFNMPDNYLQSGRRPEPALAMPLAPLTTRHASSIAVICARCHENGYPTLPIEDQASVKDMVIHIRTDPSQAVV</sequence>
<dbReference type="Pfam" id="PF20152">
    <property type="entry name" value="DUF6534"/>
    <property type="match status" value="1"/>
</dbReference>
<proteinExistence type="predicted"/>
<feature type="transmembrane region" description="Helical" evidence="1">
    <location>
        <begin position="237"/>
        <end position="260"/>
    </location>
</feature>
<feature type="transmembrane region" description="Helical" evidence="1">
    <location>
        <begin position="56"/>
        <end position="81"/>
    </location>
</feature>
<dbReference type="InterPro" id="IPR045339">
    <property type="entry name" value="DUF6534"/>
</dbReference>
<name>K5X1Z7_PHACS</name>
<accession>K5X1Z7</accession>
<dbReference type="GeneID" id="18915974"/>
<keyword evidence="1" id="KW-0472">Membrane</keyword>
<dbReference type="OrthoDB" id="2535105at2759"/>
<dbReference type="PANTHER" id="PTHR40465">
    <property type="entry name" value="CHROMOSOME 1, WHOLE GENOME SHOTGUN SEQUENCE"/>
    <property type="match status" value="1"/>
</dbReference>
<feature type="transmembrane region" description="Helical" evidence="1">
    <location>
        <begin position="20"/>
        <end position="44"/>
    </location>
</feature>
<keyword evidence="1" id="KW-1133">Transmembrane helix</keyword>
<dbReference type="KEGG" id="pco:PHACADRAFT_254109"/>